<dbReference type="AlphaFoldDB" id="R7V9L0"/>
<evidence type="ECO:0000256" key="5">
    <source>
        <dbReference type="ARBA" id="ARBA00022989"/>
    </source>
</evidence>
<protein>
    <recommendedName>
        <fullName evidence="14">Transporter</fullName>
    </recommendedName>
</protein>
<keyword evidence="8" id="KW-0479">Metal-binding</keyword>
<feature type="transmembrane region" description="Helical" evidence="10">
    <location>
        <begin position="236"/>
        <end position="257"/>
    </location>
</feature>
<feature type="binding site" evidence="8">
    <location>
        <position position="275"/>
    </location>
    <ligand>
        <name>Na(+)</name>
        <dbReference type="ChEBI" id="CHEBI:29101"/>
        <label>1</label>
    </ligand>
</feature>
<feature type="binding site" evidence="8">
    <location>
        <position position="344"/>
    </location>
    <ligand>
        <name>Na(+)</name>
        <dbReference type="ChEBI" id="CHEBI:29101"/>
        <label>1</label>
    </ligand>
</feature>
<evidence type="ECO:0000256" key="3">
    <source>
        <dbReference type="ARBA" id="ARBA00022448"/>
    </source>
</evidence>
<evidence type="ECO:0000256" key="4">
    <source>
        <dbReference type="ARBA" id="ARBA00022692"/>
    </source>
</evidence>
<dbReference type="EMBL" id="KB293747">
    <property type="protein sequence ID" value="ELU15538.1"/>
    <property type="molecule type" value="Genomic_DNA"/>
</dbReference>
<accession>R7V9L0</accession>
<feature type="transmembrane region" description="Helical" evidence="10">
    <location>
        <begin position="157"/>
        <end position="178"/>
    </location>
</feature>
<reference evidence="11 13" key="2">
    <citation type="journal article" date="2013" name="Nature">
        <title>Insights into bilaterian evolution from three spiralian genomes.</title>
        <authorList>
            <person name="Simakov O."/>
            <person name="Marletaz F."/>
            <person name="Cho S.J."/>
            <person name="Edsinger-Gonzales E."/>
            <person name="Havlak P."/>
            <person name="Hellsten U."/>
            <person name="Kuo D.H."/>
            <person name="Larsson T."/>
            <person name="Lv J."/>
            <person name="Arendt D."/>
            <person name="Savage R."/>
            <person name="Osoegawa K."/>
            <person name="de Jong P."/>
            <person name="Grimwood J."/>
            <person name="Chapman J.A."/>
            <person name="Shapiro H."/>
            <person name="Aerts A."/>
            <person name="Otillar R.P."/>
            <person name="Terry A.Y."/>
            <person name="Boore J.L."/>
            <person name="Grigoriev I.V."/>
            <person name="Lindberg D.R."/>
            <person name="Seaver E.C."/>
            <person name="Weisblat D.A."/>
            <person name="Putnam N.H."/>
            <person name="Rokhsar D.S."/>
        </authorList>
    </citation>
    <scope>NUCLEOTIDE SEQUENCE</scope>
    <source>
        <strain evidence="11 13">I ESC-2004</strain>
    </source>
</reference>
<feature type="transmembrane region" description="Helical" evidence="10">
    <location>
        <begin position="46"/>
        <end position="73"/>
    </location>
</feature>
<dbReference type="GO" id="GO:0015179">
    <property type="term" value="F:L-amino acid transmembrane transporter activity"/>
    <property type="evidence" value="ECO:0007669"/>
    <property type="project" value="TreeGrafter"/>
</dbReference>
<proteinExistence type="inferred from homology"/>
<name>R7V9L0_CAPTE</name>
<dbReference type="PRINTS" id="PR00176">
    <property type="entry name" value="NANEUSMPORT"/>
</dbReference>
<dbReference type="PANTHER" id="PTHR11616:SF321">
    <property type="entry name" value="SODIUM-DEPENDENT NUTRIENT AMINO ACID TRANSPORTER 1-RELATED"/>
    <property type="match status" value="1"/>
</dbReference>
<organism evidence="11">
    <name type="scientific">Capitella teleta</name>
    <name type="common">Polychaete worm</name>
    <dbReference type="NCBI Taxonomy" id="283909"/>
    <lineage>
        <taxon>Eukaryota</taxon>
        <taxon>Metazoa</taxon>
        <taxon>Spiralia</taxon>
        <taxon>Lophotrochozoa</taxon>
        <taxon>Annelida</taxon>
        <taxon>Polychaeta</taxon>
        <taxon>Sedentaria</taxon>
        <taxon>Scolecida</taxon>
        <taxon>Capitellidae</taxon>
        <taxon>Capitella</taxon>
    </lineage>
</organism>
<reference evidence="13" key="1">
    <citation type="submission" date="2012-12" db="EMBL/GenBank/DDBJ databases">
        <authorList>
            <person name="Hellsten U."/>
            <person name="Grimwood J."/>
            <person name="Chapman J.A."/>
            <person name="Shapiro H."/>
            <person name="Aerts A."/>
            <person name="Otillar R.P."/>
            <person name="Terry A.Y."/>
            <person name="Boore J.L."/>
            <person name="Simakov O."/>
            <person name="Marletaz F."/>
            <person name="Cho S.-J."/>
            <person name="Edsinger-Gonzales E."/>
            <person name="Havlak P."/>
            <person name="Kuo D.-H."/>
            <person name="Larsson T."/>
            <person name="Lv J."/>
            <person name="Arendt D."/>
            <person name="Savage R."/>
            <person name="Osoegawa K."/>
            <person name="de Jong P."/>
            <person name="Lindberg D.R."/>
            <person name="Seaver E.C."/>
            <person name="Weisblat D.A."/>
            <person name="Putnam N.H."/>
            <person name="Grigoriev I.V."/>
            <person name="Rokhsar D.S."/>
        </authorList>
    </citation>
    <scope>NUCLEOTIDE SEQUENCE</scope>
    <source>
        <strain evidence="13">I ESC-2004</strain>
    </source>
</reference>
<dbReference type="HOGENOM" id="CLU_006855_9_1_1"/>
<evidence type="ECO:0000256" key="7">
    <source>
        <dbReference type="ARBA" id="ARBA00023180"/>
    </source>
</evidence>
<evidence type="ECO:0000313" key="12">
    <source>
        <dbReference type="EnsemblMetazoa" id="CapteP132296"/>
    </source>
</evidence>
<feature type="non-terminal residue" evidence="11">
    <location>
        <position position="1"/>
    </location>
</feature>
<dbReference type="SUPFAM" id="SSF161070">
    <property type="entry name" value="SNF-like"/>
    <property type="match status" value="1"/>
</dbReference>
<feature type="transmembrane region" description="Helical" evidence="10">
    <location>
        <begin position="400"/>
        <end position="421"/>
    </location>
</feature>
<dbReference type="Pfam" id="PF00209">
    <property type="entry name" value="SNF"/>
    <property type="match status" value="1"/>
</dbReference>
<evidence type="ECO:0000256" key="9">
    <source>
        <dbReference type="PIRSR" id="PIRSR600175-2"/>
    </source>
</evidence>
<dbReference type="GO" id="GO:0005886">
    <property type="term" value="C:plasma membrane"/>
    <property type="evidence" value="ECO:0007669"/>
    <property type="project" value="TreeGrafter"/>
</dbReference>
<evidence type="ECO:0000256" key="1">
    <source>
        <dbReference type="ARBA" id="ARBA00004141"/>
    </source>
</evidence>
<feature type="binding site" evidence="8">
    <location>
        <position position="343"/>
    </location>
    <ligand>
        <name>Na(+)</name>
        <dbReference type="ChEBI" id="CHEBI:29101"/>
        <label>1</label>
    </ligand>
</feature>
<evidence type="ECO:0000256" key="6">
    <source>
        <dbReference type="ARBA" id="ARBA00023136"/>
    </source>
</evidence>
<gene>
    <name evidence="11" type="ORF">CAPTEDRAFT_132296</name>
</gene>
<feature type="transmembrane region" description="Helical" evidence="10">
    <location>
        <begin position="442"/>
        <end position="461"/>
    </location>
</feature>
<feature type="transmembrane region" description="Helical" evidence="10">
    <location>
        <begin position="6"/>
        <end position="25"/>
    </location>
</feature>
<dbReference type="EMBL" id="AMQN01017994">
    <property type="status" value="NOT_ANNOTATED_CDS"/>
    <property type="molecule type" value="Genomic_DNA"/>
</dbReference>
<sequence>GAFLIPYAIMLFVIGMPMFLIELSAGQFTGRGPMYAFEASPIFQGIGAAMVIMSFMGNGYYNMIIAWSLYYLFASWQRVLPWYDCSNEFNTALCNSTGMVSTTAVPCWNESYNPVAEWLDEMISHRISPSEESIEVYNFCCRLVMQDRSESITDAGYIKWDITLCFLLAWILSFICLIKGIRSAGKVVYFTATFPYVILLILLIKGLLLEGALKGIEFYIIPDWSKLRNAQVWIDAAGQVLFTLSIGFGGLMNFASYNKFRNNIYRDTLIVTIGNCLTSFLCGFIIFAIIGHLAVILGRDVDKVAKAGSGLAFVLYPEVVTYLNPPQLWSTLFFFMLLLLGLDSQFAGIENTLSAVSDIFPKLRQYKPWMALVYCSVAFILGLTMCTRAGAYWLDLLGHYVTGLSLVIIVLFEIIVFSWVYGARKIKADIELMCGFQIGWHWWFCWAFLCPGLIVALLIFVIIDTAPASYGDYVLPGWSQGLGWCMALVSMLAIPICAILRFIGSFGNPSFDGLDTFGVTIKYAHRADLISVYFYVYMQRLYKLTKPSPLWTERKNKETGSTGCDKIPTIQACTNPAFETPEQTTWDTVL</sequence>
<feature type="binding site" evidence="8">
    <location>
        <position position="340"/>
    </location>
    <ligand>
        <name>Na(+)</name>
        <dbReference type="ChEBI" id="CHEBI:29101"/>
        <label>1</label>
    </ligand>
</feature>
<keyword evidence="3" id="KW-0813">Transport</keyword>
<dbReference type="GO" id="GO:0089718">
    <property type="term" value="P:amino acid import across plasma membrane"/>
    <property type="evidence" value="ECO:0007669"/>
    <property type="project" value="TreeGrafter"/>
</dbReference>
<keyword evidence="8" id="KW-0915">Sodium</keyword>
<dbReference type="PANTHER" id="PTHR11616">
    <property type="entry name" value="SODIUM/CHLORIDE DEPENDENT TRANSPORTER"/>
    <property type="match status" value="1"/>
</dbReference>
<dbReference type="STRING" id="283909.R7V9L0"/>
<evidence type="ECO:0000313" key="13">
    <source>
        <dbReference type="Proteomes" id="UP000014760"/>
    </source>
</evidence>
<dbReference type="Proteomes" id="UP000014760">
    <property type="component" value="Unassembled WGS sequence"/>
</dbReference>
<dbReference type="OMA" id="FATICYT"/>
<feature type="disulfide bond" evidence="9">
    <location>
        <begin position="85"/>
        <end position="94"/>
    </location>
</feature>
<dbReference type="GO" id="GO:0005283">
    <property type="term" value="F:amino acid:sodium symporter activity"/>
    <property type="evidence" value="ECO:0007669"/>
    <property type="project" value="TreeGrafter"/>
</dbReference>
<dbReference type="EnsemblMetazoa" id="CapteT132296">
    <property type="protein sequence ID" value="CapteP132296"/>
    <property type="gene ID" value="CapteG132296"/>
</dbReference>
<dbReference type="InterPro" id="IPR037272">
    <property type="entry name" value="SNS_sf"/>
</dbReference>
<feature type="transmembrane region" description="Helical" evidence="10">
    <location>
        <begin position="369"/>
        <end position="394"/>
    </location>
</feature>
<keyword evidence="9" id="KW-1015">Disulfide bond</keyword>
<evidence type="ECO:0008006" key="14">
    <source>
        <dbReference type="Google" id="ProtNLM"/>
    </source>
</evidence>
<keyword evidence="7" id="KW-0325">Glycoprotein</keyword>
<keyword evidence="4 10" id="KW-0812">Transmembrane</keyword>
<keyword evidence="5 10" id="KW-1133">Transmembrane helix</keyword>
<dbReference type="OrthoDB" id="6581954at2759"/>
<evidence type="ECO:0000256" key="8">
    <source>
        <dbReference type="PIRSR" id="PIRSR600175-1"/>
    </source>
</evidence>
<feature type="transmembrane region" description="Helical" evidence="10">
    <location>
        <begin position="187"/>
        <end position="208"/>
    </location>
</feature>
<dbReference type="GO" id="GO:0046872">
    <property type="term" value="F:metal ion binding"/>
    <property type="evidence" value="ECO:0007669"/>
    <property type="project" value="UniProtKB-KW"/>
</dbReference>
<reference evidence="12" key="3">
    <citation type="submission" date="2015-06" db="UniProtKB">
        <authorList>
            <consortium name="EnsemblMetazoa"/>
        </authorList>
    </citation>
    <scope>IDENTIFICATION</scope>
</reference>
<dbReference type="EMBL" id="AMQN01017993">
    <property type="status" value="NOT_ANNOTATED_CDS"/>
    <property type="molecule type" value="Genomic_DNA"/>
</dbReference>
<dbReference type="PROSITE" id="PS50267">
    <property type="entry name" value="NA_NEUROTRAN_SYMP_3"/>
    <property type="match status" value="1"/>
</dbReference>
<feature type="transmembrane region" description="Helical" evidence="10">
    <location>
        <begin position="328"/>
        <end position="349"/>
    </location>
</feature>
<dbReference type="EMBL" id="AMQN01017992">
    <property type="status" value="NOT_ANNOTATED_CDS"/>
    <property type="molecule type" value="Genomic_DNA"/>
</dbReference>
<evidence type="ECO:0000256" key="2">
    <source>
        <dbReference type="ARBA" id="ARBA00006459"/>
    </source>
</evidence>
<keyword evidence="6 10" id="KW-0472">Membrane</keyword>
<evidence type="ECO:0000313" key="11">
    <source>
        <dbReference type="EMBL" id="ELU15538.1"/>
    </source>
</evidence>
<comment type="subcellular location">
    <subcellularLocation>
        <location evidence="1">Membrane</location>
        <topology evidence="1">Multi-pass membrane protein</topology>
    </subcellularLocation>
</comment>
<comment type="similarity">
    <text evidence="2">Belongs to the sodium:neurotransmitter symporter (SNF) (TC 2.A.22) family.</text>
</comment>
<feature type="transmembrane region" description="Helical" evidence="10">
    <location>
        <begin position="269"/>
        <end position="297"/>
    </location>
</feature>
<feature type="transmembrane region" description="Helical" evidence="10">
    <location>
        <begin position="481"/>
        <end position="503"/>
    </location>
</feature>
<keyword evidence="13" id="KW-1185">Reference proteome</keyword>
<evidence type="ECO:0000256" key="10">
    <source>
        <dbReference type="SAM" id="Phobius"/>
    </source>
</evidence>
<dbReference type="InterPro" id="IPR000175">
    <property type="entry name" value="Na/ntran_symport"/>
</dbReference>